<comment type="subunit">
    <text evidence="14">Homotrimer; The trimer binds only one molecule of glutathione.</text>
</comment>
<evidence type="ECO:0000256" key="17">
    <source>
        <dbReference type="SAM" id="Phobius"/>
    </source>
</evidence>
<comment type="subcellular location">
    <subcellularLocation>
        <location evidence="3">Endoplasmic reticulum membrane</location>
        <topology evidence="3">Multi-pass membrane protein</topology>
    </subcellularLocation>
    <subcellularLocation>
        <location evidence="2">Mitochondrion outer membrane</location>
    </subcellularLocation>
</comment>
<sequence>MFYDLMNHSPRVRAGRQGEMAEVVHMIDSEVFLAFSTYATIVILKMMLMSLMTSYFRMTRKVFANLEDTGLVRSDEDKRKMVRIDPDVERVRRCHQNDLENVVPFVLVGLLYALTGPDLQTALLHFRVFVVSRFLHTVVYVTPLPQPSRVIVFLVGLFTTLSMAYRVTGRTVANDYDVAHLKIGNVKECGTEDTCLSLTTKGLTYRKCYTDAKCSLSSLAEAFGASGLMFKCCNTNLCNNSPTVMLCKYIFGLLAPLAIIWMLSGR</sequence>
<protein>
    <recommendedName>
        <fullName evidence="15">Microsomal glutathione S-transferase 1</fullName>
        <ecNumber evidence="5">2.5.1.18</ecNumber>
    </recommendedName>
</protein>
<evidence type="ECO:0000256" key="8">
    <source>
        <dbReference type="ARBA" id="ARBA00022787"/>
    </source>
</evidence>
<evidence type="ECO:0000256" key="7">
    <source>
        <dbReference type="ARBA" id="ARBA00022692"/>
    </source>
</evidence>
<comment type="caution">
    <text evidence="18">The sequence shown here is derived from an EMBL/GenBank/DDBJ whole genome shotgun (WGS) entry which is preliminary data.</text>
</comment>
<organism evidence="18 19">
    <name type="scientific">Aldrovandia affinis</name>
    <dbReference type="NCBI Taxonomy" id="143900"/>
    <lineage>
        <taxon>Eukaryota</taxon>
        <taxon>Metazoa</taxon>
        <taxon>Chordata</taxon>
        <taxon>Craniata</taxon>
        <taxon>Vertebrata</taxon>
        <taxon>Euteleostomi</taxon>
        <taxon>Actinopterygii</taxon>
        <taxon>Neopterygii</taxon>
        <taxon>Teleostei</taxon>
        <taxon>Notacanthiformes</taxon>
        <taxon>Halosauridae</taxon>
        <taxon>Aldrovandia</taxon>
    </lineage>
</organism>
<dbReference type="InterPro" id="IPR040162">
    <property type="entry name" value="MGST1-like"/>
</dbReference>
<evidence type="ECO:0000256" key="15">
    <source>
        <dbReference type="ARBA" id="ARBA00039397"/>
    </source>
</evidence>
<comment type="function">
    <text evidence="1">Conjugation of reduced glutathione to a wide number of exogenous and endogenous hydrophobic electrophiles.</text>
</comment>
<keyword evidence="6" id="KW-0808">Transferase</keyword>
<evidence type="ECO:0000256" key="5">
    <source>
        <dbReference type="ARBA" id="ARBA00012452"/>
    </source>
</evidence>
<dbReference type="AlphaFoldDB" id="A0AAD7WK13"/>
<evidence type="ECO:0000256" key="6">
    <source>
        <dbReference type="ARBA" id="ARBA00022679"/>
    </source>
</evidence>
<comment type="similarity">
    <text evidence="4">Belongs to the MAPEG family.</text>
</comment>
<evidence type="ECO:0000256" key="11">
    <source>
        <dbReference type="ARBA" id="ARBA00022990"/>
    </source>
</evidence>
<evidence type="ECO:0000313" key="19">
    <source>
        <dbReference type="Proteomes" id="UP001221898"/>
    </source>
</evidence>
<evidence type="ECO:0000256" key="14">
    <source>
        <dbReference type="ARBA" id="ARBA00038540"/>
    </source>
</evidence>
<dbReference type="GO" id="GO:0005741">
    <property type="term" value="C:mitochondrial outer membrane"/>
    <property type="evidence" value="ECO:0007669"/>
    <property type="project" value="UniProtKB-SubCell"/>
</dbReference>
<dbReference type="Gene3D" id="2.10.60.10">
    <property type="entry name" value="CD59"/>
    <property type="match status" value="1"/>
</dbReference>
<accession>A0AAD7WK13</accession>
<evidence type="ECO:0000256" key="1">
    <source>
        <dbReference type="ARBA" id="ARBA00003701"/>
    </source>
</evidence>
<dbReference type="InterPro" id="IPR001129">
    <property type="entry name" value="Membr-assoc_MAPEG"/>
</dbReference>
<evidence type="ECO:0000256" key="9">
    <source>
        <dbReference type="ARBA" id="ARBA00022824"/>
    </source>
</evidence>
<dbReference type="Gene3D" id="1.20.120.550">
    <property type="entry name" value="Membrane associated eicosanoid/glutathione metabolism-like domain"/>
    <property type="match status" value="1"/>
</dbReference>
<dbReference type="SUPFAM" id="SSF161084">
    <property type="entry name" value="MAPEG domain-like"/>
    <property type="match status" value="1"/>
</dbReference>
<dbReference type="InterPro" id="IPR045860">
    <property type="entry name" value="Snake_toxin-like_sf"/>
</dbReference>
<gene>
    <name evidence="18" type="ORF">AAFF_G00417720</name>
</gene>
<dbReference type="SUPFAM" id="SSF57302">
    <property type="entry name" value="Snake toxin-like"/>
    <property type="match status" value="1"/>
</dbReference>
<evidence type="ECO:0000256" key="12">
    <source>
        <dbReference type="ARBA" id="ARBA00023128"/>
    </source>
</evidence>
<name>A0AAD7WK13_9TELE</name>
<evidence type="ECO:0000256" key="3">
    <source>
        <dbReference type="ARBA" id="ARBA00004477"/>
    </source>
</evidence>
<feature type="transmembrane region" description="Helical" evidence="17">
    <location>
        <begin position="99"/>
        <end position="116"/>
    </location>
</feature>
<reference evidence="18" key="1">
    <citation type="journal article" date="2023" name="Science">
        <title>Genome structures resolve the early diversification of teleost fishes.</title>
        <authorList>
            <person name="Parey E."/>
            <person name="Louis A."/>
            <person name="Montfort J."/>
            <person name="Bouchez O."/>
            <person name="Roques C."/>
            <person name="Iampietro C."/>
            <person name="Lluch J."/>
            <person name="Castinel A."/>
            <person name="Donnadieu C."/>
            <person name="Desvignes T."/>
            <person name="Floi Bucao C."/>
            <person name="Jouanno E."/>
            <person name="Wen M."/>
            <person name="Mejri S."/>
            <person name="Dirks R."/>
            <person name="Jansen H."/>
            <person name="Henkel C."/>
            <person name="Chen W.J."/>
            <person name="Zahm M."/>
            <person name="Cabau C."/>
            <person name="Klopp C."/>
            <person name="Thompson A.W."/>
            <person name="Robinson-Rechavi M."/>
            <person name="Braasch I."/>
            <person name="Lecointre G."/>
            <person name="Bobe J."/>
            <person name="Postlethwait J.H."/>
            <person name="Berthelot C."/>
            <person name="Roest Crollius H."/>
            <person name="Guiguen Y."/>
        </authorList>
    </citation>
    <scope>NUCLEOTIDE SEQUENCE</scope>
    <source>
        <strain evidence="18">NC1722</strain>
    </source>
</reference>
<evidence type="ECO:0000313" key="18">
    <source>
        <dbReference type="EMBL" id="KAJ8398864.1"/>
    </source>
</evidence>
<keyword evidence="13 17" id="KW-0472">Membrane</keyword>
<evidence type="ECO:0000256" key="13">
    <source>
        <dbReference type="ARBA" id="ARBA00023136"/>
    </source>
</evidence>
<evidence type="ECO:0000256" key="4">
    <source>
        <dbReference type="ARBA" id="ARBA00010459"/>
    </source>
</evidence>
<keyword evidence="19" id="KW-1185">Reference proteome</keyword>
<feature type="transmembrane region" description="Helical" evidence="17">
    <location>
        <begin position="243"/>
        <end position="263"/>
    </location>
</feature>
<keyword evidence="8" id="KW-1000">Mitochondrion outer membrane</keyword>
<dbReference type="InterPro" id="IPR023352">
    <property type="entry name" value="MAPEG-like_dom_sf"/>
</dbReference>
<dbReference type="FunFam" id="1.20.120.550:FF:000002">
    <property type="entry name" value="Microsomal glutathione S-transferase 1"/>
    <property type="match status" value="1"/>
</dbReference>
<keyword evidence="11" id="KW-0007">Acetylation</keyword>
<proteinExistence type="inferred from homology"/>
<feature type="transmembrane region" description="Helical" evidence="17">
    <location>
        <begin position="31"/>
        <end position="51"/>
    </location>
</feature>
<evidence type="ECO:0000256" key="10">
    <source>
        <dbReference type="ARBA" id="ARBA00022989"/>
    </source>
</evidence>
<evidence type="ECO:0000256" key="2">
    <source>
        <dbReference type="ARBA" id="ARBA00004294"/>
    </source>
</evidence>
<evidence type="ECO:0000256" key="16">
    <source>
        <dbReference type="ARBA" id="ARBA00049385"/>
    </source>
</evidence>
<keyword evidence="9" id="KW-0256">Endoplasmic reticulum</keyword>
<dbReference type="PANTHER" id="PTHR10689">
    <property type="entry name" value="MICROSOMAL GLUTATHIONE S-TRANSFERASE 1"/>
    <property type="match status" value="1"/>
</dbReference>
<dbReference type="PANTHER" id="PTHR10689:SF6">
    <property type="entry name" value="MICROSOMAL GLUTATHIONE S-TRANSFERASE 1"/>
    <property type="match status" value="1"/>
</dbReference>
<keyword evidence="12" id="KW-0496">Mitochondrion</keyword>
<dbReference type="Pfam" id="PF01124">
    <property type="entry name" value="MAPEG"/>
    <property type="match status" value="1"/>
</dbReference>
<keyword evidence="7 17" id="KW-0812">Transmembrane</keyword>
<dbReference type="EC" id="2.5.1.18" evidence="5"/>
<feature type="transmembrane region" description="Helical" evidence="17">
    <location>
        <begin position="150"/>
        <end position="168"/>
    </location>
</feature>
<dbReference type="GO" id="GO:0005789">
    <property type="term" value="C:endoplasmic reticulum membrane"/>
    <property type="evidence" value="ECO:0007669"/>
    <property type="project" value="UniProtKB-SubCell"/>
</dbReference>
<dbReference type="Proteomes" id="UP001221898">
    <property type="component" value="Unassembled WGS sequence"/>
</dbReference>
<dbReference type="EMBL" id="JAINUG010000087">
    <property type="protein sequence ID" value="KAJ8398864.1"/>
    <property type="molecule type" value="Genomic_DNA"/>
</dbReference>
<keyword evidence="10 17" id="KW-1133">Transmembrane helix</keyword>
<dbReference type="GO" id="GO:0004364">
    <property type="term" value="F:glutathione transferase activity"/>
    <property type="evidence" value="ECO:0007669"/>
    <property type="project" value="UniProtKB-EC"/>
</dbReference>
<comment type="catalytic activity">
    <reaction evidence="16">
        <text>RX + glutathione = an S-substituted glutathione + a halide anion + H(+)</text>
        <dbReference type="Rhea" id="RHEA:16437"/>
        <dbReference type="ChEBI" id="CHEBI:15378"/>
        <dbReference type="ChEBI" id="CHEBI:16042"/>
        <dbReference type="ChEBI" id="CHEBI:17792"/>
        <dbReference type="ChEBI" id="CHEBI:57925"/>
        <dbReference type="ChEBI" id="CHEBI:90779"/>
        <dbReference type="EC" id="2.5.1.18"/>
    </reaction>
    <physiologicalReaction direction="left-to-right" evidence="16">
        <dbReference type="Rhea" id="RHEA:16438"/>
    </physiologicalReaction>
</comment>